<accession>A0A4Y2Q584</accession>
<dbReference type="Proteomes" id="UP000499080">
    <property type="component" value="Unassembled WGS sequence"/>
</dbReference>
<gene>
    <name evidence="1" type="ORF">AVEN_205852_1</name>
</gene>
<keyword evidence="2" id="KW-1185">Reference proteome</keyword>
<organism evidence="1 2">
    <name type="scientific">Araneus ventricosus</name>
    <name type="common">Orbweaver spider</name>
    <name type="synonym">Epeira ventricosa</name>
    <dbReference type="NCBI Taxonomy" id="182803"/>
    <lineage>
        <taxon>Eukaryota</taxon>
        <taxon>Metazoa</taxon>
        <taxon>Ecdysozoa</taxon>
        <taxon>Arthropoda</taxon>
        <taxon>Chelicerata</taxon>
        <taxon>Arachnida</taxon>
        <taxon>Araneae</taxon>
        <taxon>Araneomorphae</taxon>
        <taxon>Entelegynae</taxon>
        <taxon>Araneoidea</taxon>
        <taxon>Araneidae</taxon>
        <taxon>Araneus</taxon>
    </lineage>
</organism>
<comment type="caution">
    <text evidence="1">The sequence shown here is derived from an EMBL/GenBank/DDBJ whole genome shotgun (WGS) entry which is preliminary data.</text>
</comment>
<sequence length="359" mass="41025">MALVSENSKFRKIVCPQCGDCHLLCQCLRIQKVAVKQRWSLGKHHTILHEEERKPEVQSAVQRLKTLLQERNVEQVRLVDQNQKPGLPSECKLKDSGCFFTRANDSNMQVLLSTALINFRTGSGDSVACRAMLGSGSQRSSMTDSCCKKLELKGIPTVHRIGDSEGCSLNDYLEKGPKLQKDLMRLLLKFRVYPIALTADLEKMYRMIFVNRDQVDYQRIFWRFSSTEPVKSYRLLTVTYGTACAPFLAMRTLHQLAQDYENSFLDTAKVIRENFYVDYLLNGADSVPEESRRLVKDLIQVMGMEGFTIKNWSCNDLSVVSDLPSELKFLELEAETEDKWVKLLGLFSSPSRVMLKLNI</sequence>
<dbReference type="PANTHER" id="PTHR47331">
    <property type="entry name" value="PHD-TYPE DOMAIN-CONTAINING PROTEIN"/>
    <property type="match status" value="1"/>
</dbReference>
<dbReference type="InterPro" id="IPR043502">
    <property type="entry name" value="DNA/RNA_pol_sf"/>
</dbReference>
<reference evidence="1 2" key="1">
    <citation type="journal article" date="2019" name="Sci. Rep.">
        <title>Orb-weaving spider Araneus ventricosus genome elucidates the spidroin gene catalogue.</title>
        <authorList>
            <person name="Kono N."/>
            <person name="Nakamura H."/>
            <person name="Ohtoshi R."/>
            <person name="Moran D.A.P."/>
            <person name="Shinohara A."/>
            <person name="Yoshida Y."/>
            <person name="Fujiwara M."/>
            <person name="Mori M."/>
            <person name="Tomita M."/>
            <person name="Arakawa K."/>
        </authorList>
    </citation>
    <scope>NUCLEOTIDE SEQUENCE [LARGE SCALE GENOMIC DNA]</scope>
</reference>
<dbReference type="SUPFAM" id="SSF56672">
    <property type="entry name" value="DNA/RNA polymerases"/>
    <property type="match status" value="1"/>
</dbReference>
<evidence type="ECO:0000313" key="2">
    <source>
        <dbReference type="Proteomes" id="UP000499080"/>
    </source>
</evidence>
<evidence type="ECO:0008006" key="3">
    <source>
        <dbReference type="Google" id="ProtNLM"/>
    </source>
</evidence>
<dbReference type="GO" id="GO:0071897">
    <property type="term" value="P:DNA biosynthetic process"/>
    <property type="evidence" value="ECO:0007669"/>
    <property type="project" value="UniProtKB-ARBA"/>
</dbReference>
<dbReference type="AlphaFoldDB" id="A0A4Y2Q584"/>
<protein>
    <recommendedName>
        <fullName evidence="3">Reverse transcriptase domain-containing protein</fullName>
    </recommendedName>
</protein>
<dbReference type="EMBL" id="BGPR01012971">
    <property type="protein sequence ID" value="GBN58621.1"/>
    <property type="molecule type" value="Genomic_DNA"/>
</dbReference>
<proteinExistence type="predicted"/>
<evidence type="ECO:0000313" key="1">
    <source>
        <dbReference type="EMBL" id="GBN58621.1"/>
    </source>
</evidence>
<name>A0A4Y2Q584_ARAVE</name>